<evidence type="ECO:0008006" key="6">
    <source>
        <dbReference type="Google" id="ProtNLM"/>
    </source>
</evidence>
<dbReference type="RefSeq" id="WP_171193998.1">
    <property type="nucleotide sequence ID" value="NZ_CP061032.1"/>
</dbReference>
<evidence type="ECO:0000313" key="2">
    <source>
        <dbReference type="EMBL" id="MBC3178779.1"/>
    </source>
</evidence>
<dbReference type="KEGG" id="cluj:IAU68_06070"/>
<dbReference type="Proteomes" id="UP000642876">
    <property type="component" value="Unassembled WGS sequence"/>
</dbReference>
<keyword evidence="1" id="KW-0472">Membrane</keyword>
<accession>A0A7H0JW75</accession>
<gene>
    <name evidence="2" type="ORF">H7348_05565</name>
    <name evidence="3" type="ORF">IAU68_06070</name>
</gene>
<reference evidence="4 5" key="1">
    <citation type="submission" date="2020-08" db="EMBL/GenBank/DDBJ databases">
        <title>novel species in genus Corynebacterium.</title>
        <authorList>
            <person name="Zhang G."/>
        </authorList>
    </citation>
    <scope>NUCLEOTIDE SEQUENCE [LARGE SCALE GENOMIC DNA]</scope>
    <source>
        <strain evidence="4 5">zg-917</strain>
        <strain evidence="3">Zg-917</strain>
    </source>
</reference>
<keyword evidence="1" id="KW-1133">Transmembrane helix</keyword>
<dbReference type="Proteomes" id="UP000516235">
    <property type="component" value="Chromosome"/>
</dbReference>
<dbReference type="AlphaFoldDB" id="A0A7H0JW75"/>
<feature type="transmembrane region" description="Helical" evidence="1">
    <location>
        <begin position="132"/>
        <end position="151"/>
    </location>
</feature>
<dbReference type="InterPro" id="IPR046498">
    <property type="entry name" value="Rv1476-like"/>
</dbReference>
<sequence length="156" mass="16509">MQPETTLEELIAQLGASPVAFGTDNPVNDGLRGGLEGALDAPDTALIDPAAVIVLEQTPKQVADLRDLAQDVAGQTDFDTVLVRTPHVAVGVSENLTRAQIERGQLAMVAEPDYVAGLHAFAAEAAGFHVNWLLVVGLIVLVLLCVALFTFRASRR</sequence>
<dbReference type="Pfam" id="PF20381">
    <property type="entry name" value="Rv1476"/>
    <property type="match status" value="1"/>
</dbReference>
<dbReference type="EMBL" id="JACMYE010000004">
    <property type="protein sequence ID" value="MBC3178779.1"/>
    <property type="molecule type" value="Genomic_DNA"/>
</dbReference>
<evidence type="ECO:0000313" key="4">
    <source>
        <dbReference type="Proteomes" id="UP000516235"/>
    </source>
</evidence>
<evidence type="ECO:0000313" key="3">
    <source>
        <dbReference type="EMBL" id="QNP89291.1"/>
    </source>
</evidence>
<keyword evidence="1" id="KW-0812">Transmembrane</keyword>
<protein>
    <recommendedName>
        <fullName evidence="6">1-deoxy-D-xylulose-5-phosphate synthase</fullName>
    </recommendedName>
</protein>
<name>A0A7H0JW75_9CORY</name>
<evidence type="ECO:0000256" key="1">
    <source>
        <dbReference type="SAM" id="Phobius"/>
    </source>
</evidence>
<evidence type="ECO:0000313" key="5">
    <source>
        <dbReference type="Proteomes" id="UP000642876"/>
    </source>
</evidence>
<proteinExistence type="predicted"/>
<keyword evidence="5" id="KW-1185">Reference proteome</keyword>
<dbReference type="EMBL" id="CP061032">
    <property type="protein sequence ID" value="QNP89291.1"/>
    <property type="molecule type" value="Genomic_DNA"/>
</dbReference>
<organism evidence="3 4">
    <name type="scientific">Corynebacterium lujinxingii</name>
    <dbReference type="NCBI Taxonomy" id="2763010"/>
    <lineage>
        <taxon>Bacteria</taxon>
        <taxon>Bacillati</taxon>
        <taxon>Actinomycetota</taxon>
        <taxon>Actinomycetes</taxon>
        <taxon>Mycobacteriales</taxon>
        <taxon>Corynebacteriaceae</taxon>
        <taxon>Corynebacterium</taxon>
    </lineage>
</organism>